<dbReference type="SUPFAM" id="SSF49899">
    <property type="entry name" value="Concanavalin A-like lectins/glucanases"/>
    <property type="match status" value="1"/>
</dbReference>
<organism evidence="3 4">
    <name type="scientific">Grifola frondosa</name>
    <name type="common">Maitake</name>
    <name type="synonym">Polyporus frondosus</name>
    <dbReference type="NCBI Taxonomy" id="5627"/>
    <lineage>
        <taxon>Eukaryota</taxon>
        <taxon>Fungi</taxon>
        <taxon>Dikarya</taxon>
        <taxon>Basidiomycota</taxon>
        <taxon>Agaricomycotina</taxon>
        <taxon>Agaricomycetes</taxon>
        <taxon>Polyporales</taxon>
        <taxon>Grifolaceae</taxon>
        <taxon>Grifola</taxon>
    </lineage>
</organism>
<feature type="domain" description="GH16" evidence="2">
    <location>
        <begin position="192"/>
        <end position="467"/>
    </location>
</feature>
<name>A0A1C7LTS6_GRIFR</name>
<dbReference type="InterPro" id="IPR050546">
    <property type="entry name" value="Glycosyl_Hydrlase_16"/>
</dbReference>
<dbReference type="OrthoDB" id="4781at2759"/>
<dbReference type="InterPro" id="IPR013320">
    <property type="entry name" value="ConA-like_dom_sf"/>
</dbReference>
<dbReference type="AlphaFoldDB" id="A0A1C7LTS6"/>
<dbReference type="PROSITE" id="PS51762">
    <property type="entry name" value="GH16_2"/>
    <property type="match status" value="1"/>
</dbReference>
<evidence type="ECO:0000256" key="1">
    <source>
        <dbReference type="ARBA" id="ARBA00006865"/>
    </source>
</evidence>
<dbReference type="Gene3D" id="2.60.120.200">
    <property type="match status" value="1"/>
</dbReference>
<gene>
    <name evidence="3" type="primary">BGBP_1</name>
    <name evidence="3" type="ORF">A0H81_12038</name>
</gene>
<dbReference type="InterPro" id="IPR000757">
    <property type="entry name" value="Beta-glucanase-like"/>
</dbReference>
<dbReference type="GO" id="GO:0004553">
    <property type="term" value="F:hydrolase activity, hydrolyzing O-glycosyl compounds"/>
    <property type="evidence" value="ECO:0007669"/>
    <property type="project" value="InterPro"/>
</dbReference>
<evidence type="ECO:0000259" key="2">
    <source>
        <dbReference type="PROSITE" id="PS51762"/>
    </source>
</evidence>
<protein>
    <submittedName>
        <fullName evidence="3">Beta-1,3-glucan-binding protein</fullName>
    </submittedName>
</protein>
<evidence type="ECO:0000313" key="4">
    <source>
        <dbReference type="Proteomes" id="UP000092993"/>
    </source>
</evidence>
<evidence type="ECO:0000313" key="3">
    <source>
        <dbReference type="EMBL" id="OBZ68060.1"/>
    </source>
</evidence>
<comment type="caution">
    <text evidence="3">The sequence shown here is derived from an EMBL/GenBank/DDBJ whole genome shotgun (WGS) entry which is preliminary data.</text>
</comment>
<dbReference type="PANTHER" id="PTHR10963:SF55">
    <property type="entry name" value="GLYCOSIDE HYDROLASE FAMILY 16 PROTEIN"/>
    <property type="match status" value="1"/>
</dbReference>
<dbReference type="PANTHER" id="PTHR10963">
    <property type="entry name" value="GLYCOSYL HYDROLASE-RELATED"/>
    <property type="match status" value="1"/>
</dbReference>
<reference evidence="3 4" key="1">
    <citation type="submission" date="2016-03" db="EMBL/GenBank/DDBJ databases">
        <title>Whole genome sequencing of Grifola frondosa 9006-11.</title>
        <authorList>
            <person name="Min B."/>
            <person name="Park H."/>
            <person name="Kim J.-G."/>
            <person name="Cho H."/>
            <person name="Oh Y.-L."/>
            <person name="Kong W.-S."/>
            <person name="Choi I.-G."/>
        </authorList>
    </citation>
    <scope>NUCLEOTIDE SEQUENCE [LARGE SCALE GENOMIC DNA]</scope>
    <source>
        <strain evidence="3 4">9006-11</strain>
    </source>
</reference>
<proteinExistence type="inferred from homology"/>
<dbReference type="Proteomes" id="UP000092993">
    <property type="component" value="Unassembled WGS sequence"/>
</dbReference>
<dbReference type="STRING" id="5627.A0A1C7LTS6"/>
<dbReference type="GO" id="GO:0005975">
    <property type="term" value="P:carbohydrate metabolic process"/>
    <property type="evidence" value="ECO:0007669"/>
    <property type="project" value="InterPro"/>
</dbReference>
<keyword evidence="4" id="KW-1185">Reference proteome</keyword>
<feature type="non-terminal residue" evidence="3">
    <location>
        <position position="501"/>
    </location>
</feature>
<dbReference type="EMBL" id="LUGG01000022">
    <property type="protein sequence ID" value="OBZ68060.1"/>
    <property type="molecule type" value="Genomic_DNA"/>
</dbReference>
<sequence>MELVLQYVEVEMGNGGAGIVPKTVAGCVSGRGEHLPVLVNGESGTHIGIALQQHYCAEQRIWWVRLAWVEVMLTMLARRSCCPWHHTLEFHASIEHMCAIPLARIVSIVLALAAVVIPIPAPGIDVALAVVIPARAQEQAAHAELPALAKLSPDDKPWLEKRDWRERTSRWITRGRRGVLCFFGRTGVLQLTDADLCPVMNEQFDNLDLQNTWTRDVELGGFQNSEFELTTDSNNDLFVHDGELYIMPTLTSDTLGRAAIFDGGSYSLSGCTSTNKVASLRCACRLSVGRSMCVLLLPFFSYPPPLLPMLAADHEARGNGLAYPAQGSNFVRASLNYGVLQTLQMHLFGWWSQKQSSYDKALHIYAVEWTPDWMRFYMDSRLQAKINIKIMGHGGKNFFQRGNYPATIEVVVNNIWQQQNDMTAAPFDHAFYLILDLAVGGTSGWFPDNVGGKMWFDGSSSAMPRVPTPPSGIFTDIPLNTHIQSADLSSAFTLGTHFPHL</sequence>
<comment type="similarity">
    <text evidence="1">Belongs to the glycosyl hydrolase 16 family.</text>
</comment>
<accession>A0A1C7LTS6</accession>